<dbReference type="Pfam" id="PF09835">
    <property type="entry name" value="DUF2062"/>
    <property type="match status" value="1"/>
</dbReference>
<evidence type="ECO:0000256" key="1">
    <source>
        <dbReference type="SAM" id="Phobius"/>
    </source>
</evidence>
<proteinExistence type="predicted"/>
<evidence type="ECO:0000313" key="3">
    <source>
        <dbReference type="EMBL" id="MDY8109311.1"/>
    </source>
</evidence>
<gene>
    <name evidence="3" type="ORF">U0C82_09175</name>
</gene>
<keyword evidence="1" id="KW-1133">Transmembrane helix</keyword>
<feature type="domain" description="DUF2062" evidence="2">
    <location>
        <begin position="27"/>
        <end position="172"/>
    </location>
</feature>
<dbReference type="EMBL" id="JAXLPB010000002">
    <property type="protein sequence ID" value="MDY8109311.1"/>
    <property type="molecule type" value="Genomic_DNA"/>
</dbReference>
<keyword evidence="4" id="KW-1185">Reference proteome</keyword>
<feature type="transmembrane region" description="Helical" evidence="1">
    <location>
        <begin position="45"/>
        <end position="76"/>
    </location>
</feature>
<organism evidence="3 4">
    <name type="scientific">Fulvimarina uroteuthidis</name>
    <dbReference type="NCBI Taxonomy" id="3098149"/>
    <lineage>
        <taxon>Bacteria</taxon>
        <taxon>Pseudomonadati</taxon>
        <taxon>Pseudomonadota</taxon>
        <taxon>Alphaproteobacteria</taxon>
        <taxon>Hyphomicrobiales</taxon>
        <taxon>Aurantimonadaceae</taxon>
        <taxon>Fulvimarina</taxon>
    </lineage>
</organism>
<protein>
    <submittedName>
        <fullName evidence="3">DUF2062 domain-containing protein</fullName>
    </submittedName>
</protein>
<dbReference type="PANTHER" id="PTHR40547:SF1">
    <property type="entry name" value="SLL0298 PROTEIN"/>
    <property type="match status" value="1"/>
</dbReference>
<keyword evidence="1" id="KW-0472">Membrane</keyword>
<dbReference type="PANTHER" id="PTHR40547">
    <property type="entry name" value="SLL0298 PROTEIN"/>
    <property type="match status" value="1"/>
</dbReference>
<dbReference type="RefSeq" id="WP_322186755.1">
    <property type="nucleotide sequence ID" value="NZ_JAXLPB010000002.1"/>
</dbReference>
<evidence type="ECO:0000259" key="2">
    <source>
        <dbReference type="Pfam" id="PF09835"/>
    </source>
</evidence>
<reference evidence="3 4" key="1">
    <citation type="submission" date="2023-12" db="EMBL/GenBank/DDBJ databases">
        <title>Description of Novel Strain Fulvimarina sp. 2208YS6-2-32 isolated from Uroteuthis (Photololigo) edulis.</title>
        <authorList>
            <person name="Park J.-S."/>
        </authorList>
    </citation>
    <scope>NUCLEOTIDE SEQUENCE [LARGE SCALE GENOMIC DNA]</scope>
    <source>
        <strain evidence="3 4">2208YS6-2-32</strain>
    </source>
</reference>
<evidence type="ECO:0000313" key="4">
    <source>
        <dbReference type="Proteomes" id="UP001294412"/>
    </source>
</evidence>
<feature type="transmembrane region" description="Helical" evidence="1">
    <location>
        <begin position="142"/>
        <end position="161"/>
    </location>
</feature>
<name>A0ABU5I574_9HYPH</name>
<dbReference type="InterPro" id="IPR018639">
    <property type="entry name" value="DUF2062"/>
</dbReference>
<dbReference type="Proteomes" id="UP001294412">
    <property type="component" value="Unassembled WGS sequence"/>
</dbReference>
<keyword evidence="1" id="KW-0812">Transmembrane</keyword>
<accession>A0ABU5I574</accession>
<sequence length="194" mass="21585">MLFRRRKPERFLDKARLWLWPRVSFRRSFLYFKKRVLRLHATPHAIAAGFAAGVLASFTPFIGFHFLLAFAIAYLIGGNMASAAIGTAVGNPLTFPLIWAITYEFGSEILYGRGELGPVHHVGHALREMDVSAIWHPLLKPMLVGGLPIGLLAGGLSYWVIHAGVKRFQTRRDARLAGISLARAEAALSRRPLE</sequence>
<comment type="caution">
    <text evidence="3">The sequence shown here is derived from an EMBL/GenBank/DDBJ whole genome shotgun (WGS) entry which is preliminary data.</text>
</comment>